<feature type="compositionally biased region" description="Polar residues" evidence="1">
    <location>
        <begin position="283"/>
        <end position="293"/>
    </location>
</feature>
<proteinExistence type="predicted"/>
<protein>
    <submittedName>
        <fullName evidence="2">Uncharacterized protein</fullName>
    </submittedName>
</protein>
<dbReference type="EMBL" id="JAERRI010000005">
    <property type="protein sequence ID" value="MBL1089807.1"/>
    <property type="molecule type" value="Genomic_DNA"/>
</dbReference>
<dbReference type="Proteomes" id="UP000629371">
    <property type="component" value="Unassembled WGS sequence"/>
</dbReference>
<organism evidence="2 3">
    <name type="scientific">Streptomyces siderophoricus</name>
    <dbReference type="NCBI Taxonomy" id="2802281"/>
    <lineage>
        <taxon>Bacteria</taxon>
        <taxon>Bacillati</taxon>
        <taxon>Actinomycetota</taxon>
        <taxon>Actinomycetes</taxon>
        <taxon>Kitasatosporales</taxon>
        <taxon>Streptomycetaceae</taxon>
        <taxon>Streptomyces</taxon>
    </lineage>
</organism>
<feature type="compositionally biased region" description="Low complexity" evidence="1">
    <location>
        <begin position="264"/>
        <end position="276"/>
    </location>
</feature>
<evidence type="ECO:0000313" key="3">
    <source>
        <dbReference type="Proteomes" id="UP000629371"/>
    </source>
</evidence>
<feature type="region of interest" description="Disordered" evidence="1">
    <location>
        <begin position="264"/>
        <end position="323"/>
    </location>
</feature>
<sequence length="389" mass="42150">MEPRELWERHAVLAQAFCSSDDEVRRTQGLLDEAEARRSRTLAAFAVTVGSDAVVADLLGLDEREVRLARRTVGKDDARAVAKSLLAEQTPAREQTTVREPSPDRPAAAPSATRPAPAQAATDRPAADRPTPTGTTPGTTAGQTGAAPVTHDPAWAPALDAVLMTSWHTGVDLTALATELGLDVRLLVARAQQLSTETRPAPAAPPDRTGRHRRMATLQPSPPADTGPTAWRERADRPAWEQYEHDTWKQQPYQQYQSYATAHPHSAPYAAPAAASNGYHQYPTHQPHQNPHSHQAHQHPHDAQTTQTAQTLHNSQHGQQLQHGHEHYAGYQDVQEYPGYEPPPGASAPPTWDANAITAAQHDWDGILSQWEATTPTTPPLSAPGHGAT</sequence>
<feature type="compositionally biased region" description="Polar residues" evidence="1">
    <location>
        <begin position="303"/>
        <end position="315"/>
    </location>
</feature>
<feature type="region of interest" description="Disordered" evidence="1">
    <location>
        <begin position="195"/>
        <end position="232"/>
    </location>
</feature>
<name>A0ABS1MPV4_9ACTN</name>
<evidence type="ECO:0000313" key="2">
    <source>
        <dbReference type="EMBL" id="MBL1089807.1"/>
    </source>
</evidence>
<gene>
    <name evidence="2" type="ORF">JK360_10415</name>
</gene>
<comment type="caution">
    <text evidence="2">The sequence shown here is derived from an EMBL/GenBank/DDBJ whole genome shotgun (WGS) entry which is preliminary data.</text>
</comment>
<accession>A0ABS1MPV4</accession>
<evidence type="ECO:0000256" key="1">
    <source>
        <dbReference type="SAM" id="MobiDB-lite"/>
    </source>
</evidence>
<dbReference type="RefSeq" id="WP_201802677.1">
    <property type="nucleotide sequence ID" value="NZ_JAERRI010000005.1"/>
</dbReference>
<reference evidence="2 3" key="1">
    <citation type="submission" date="2021-01" db="EMBL/GenBank/DDBJ databases">
        <title>WGS of actinomycetes isolated from Thailand.</title>
        <authorList>
            <person name="Thawai C."/>
        </authorList>
    </citation>
    <scope>NUCLEOTIDE SEQUENCE [LARGE SCALE GENOMIC DNA]</scope>
    <source>
        <strain evidence="2 3">CH9-7</strain>
    </source>
</reference>
<keyword evidence="3" id="KW-1185">Reference proteome</keyword>
<feature type="region of interest" description="Disordered" evidence="1">
    <location>
        <begin position="84"/>
        <end position="152"/>
    </location>
</feature>
<feature type="compositionally biased region" description="Low complexity" evidence="1">
    <location>
        <begin position="105"/>
        <end position="150"/>
    </location>
</feature>